<evidence type="ECO:0000313" key="2">
    <source>
        <dbReference type="EMBL" id="SDF11123.1"/>
    </source>
</evidence>
<sequence>MGNNEKLATHWTILSQMFPPLGIILYFRHRNSFPKKAKQALRSALVGIPVGFAINYLFFKFILK</sequence>
<proteinExistence type="predicted"/>
<keyword evidence="1" id="KW-0472">Membrane</keyword>
<feature type="transmembrane region" description="Helical" evidence="1">
    <location>
        <begin position="40"/>
        <end position="59"/>
    </location>
</feature>
<keyword evidence="1" id="KW-1133">Transmembrane helix</keyword>
<dbReference type="STRING" id="454006.SAMN05421825_1066"/>
<name>A0A1G7IEQ1_9FLAO</name>
<feature type="transmembrane region" description="Helical" evidence="1">
    <location>
        <begin position="12"/>
        <end position="28"/>
    </location>
</feature>
<dbReference type="AlphaFoldDB" id="A0A1G7IEQ1"/>
<dbReference type="EMBL" id="FNBH01000001">
    <property type="protein sequence ID" value="SDF11123.1"/>
    <property type="molecule type" value="Genomic_DNA"/>
</dbReference>
<keyword evidence="1" id="KW-0812">Transmembrane</keyword>
<protein>
    <submittedName>
        <fullName evidence="2">Uncharacterized protein</fullName>
    </submittedName>
</protein>
<gene>
    <name evidence="2" type="ORF">SAMN05421825_1066</name>
</gene>
<evidence type="ECO:0000256" key="1">
    <source>
        <dbReference type="SAM" id="Phobius"/>
    </source>
</evidence>
<keyword evidence="3" id="KW-1185">Reference proteome</keyword>
<organism evidence="2 3">
    <name type="scientific">Epilithonimonas hungarica</name>
    <dbReference type="NCBI Taxonomy" id="454006"/>
    <lineage>
        <taxon>Bacteria</taxon>
        <taxon>Pseudomonadati</taxon>
        <taxon>Bacteroidota</taxon>
        <taxon>Flavobacteriia</taxon>
        <taxon>Flavobacteriales</taxon>
        <taxon>Weeksellaceae</taxon>
        <taxon>Chryseobacterium group</taxon>
        <taxon>Epilithonimonas</taxon>
    </lineage>
</organism>
<evidence type="ECO:0000313" key="3">
    <source>
        <dbReference type="Proteomes" id="UP000199203"/>
    </source>
</evidence>
<reference evidence="3" key="1">
    <citation type="submission" date="2016-10" db="EMBL/GenBank/DDBJ databases">
        <authorList>
            <person name="Varghese N."/>
            <person name="Submissions S."/>
        </authorList>
    </citation>
    <scope>NUCLEOTIDE SEQUENCE [LARGE SCALE GENOMIC DNA]</scope>
    <source>
        <strain evidence="3">DSM 19684</strain>
    </source>
</reference>
<dbReference type="Proteomes" id="UP000199203">
    <property type="component" value="Unassembled WGS sequence"/>
</dbReference>
<accession>A0A1G7IEQ1</accession>